<accession>A5AZW7</accession>
<dbReference type="InterPro" id="IPR013103">
    <property type="entry name" value="RVT_2"/>
</dbReference>
<dbReference type="Pfam" id="PF07727">
    <property type="entry name" value="RVT_2"/>
    <property type="match status" value="1"/>
</dbReference>
<evidence type="ECO:0000313" key="3">
    <source>
        <dbReference type="EMBL" id="CAN80634.1"/>
    </source>
</evidence>
<reference evidence="3" key="1">
    <citation type="journal article" date="2007" name="PLoS ONE">
        <title>The first genome sequence of an elite grapevine cultivar (Pinot noir Vitis vinifera L.): coping with a highly heterozygous genome.</title>
        <authorList>
            <person name="Velasco R."/>
            <person name="Zharkikh A."/>
            <person name="Troggio M."/>
            <person name="Cartwright D.A."/>
            <person name="Cestaro A."/>
            <person name="Pruss D."/>
            <person name="Pindo M."/>
            <person name="FitzGerald L.M."/>
            <person name="Vezzulli S."/>
            <person name="Reid J."/>
            <person name="Malacarne G."/>
            <person name="Iliev D."/>
            <person name="Coppola G."/>
            <person name="Wardell B."/>
            <person name="Micheletti D."/>
            <person name="Macalma T."/>
            <person name="Facci M."/>
            <person name="Mitchell J.T."/>
            <person name="Perazzolli M."/>
            <person name="Eldredge G."/>
            <person name="Gatto P."/>
            <person name="Oyzerski R."/>
            <person name="Moretto M."/>
            <person name="Gutin N."/>
            <person name="Stefanini M."/>
            <person name="Chen Y."/>
            <person name="Segala C."/>
            <person name="Davenport C."/>
            <person name="Dematte L."/>
            <person name="Mraz A."/>
            <person name="Battilana J."/>
            <person name="Stormo K."/>
            <person name="Costa F."/>
            <person name="Tao Q."/>
            <person name="Si-Ammour A."/>
            <person name="Harkins T."/>
            <person name="Lackey A."/>
            <person name="Perbost C."/>
            <person name="Taillon B."/>
            <person name="Stella A."/>
            <person name="Solovyev V."/>
            <person name="Fawcett J.A."/>
            <person name="Sterck L."/>
            <person name="Vandepoele K."/>
            <person name="Grando S.M."/>
            <person name="Toppo S."/>
            <person name="Moser C."/>
            <person name="Lanchbury J."/>
            <person name="Bogden R."/>
            <person name="Skolnick M."/>
            <person name="Sgaramella V."/>
            <person name="Bhatnagar S.K."/>
            <person name="Fontana P."/>
            <person name="Gutin A."/>
            <person name="Van de Peer Y."/>
            <person name="Salamini F."/>
            <person name="Viola R."/>
        </authorList>
    </citation>
    <scope>NUCLEOTIDE SEQUENCE</scope>
</reference>
<evidence type="ECO:0000259" key="2">
    <source>
        <dbReference type="Pfam" id="PF07727"/>
    </source>
</evidence>
<evidence type="ECO:0000256" key="1">
    <source>
        <dbReference type="SAM" id="MobiDB-lite"/>
    </source>
</evidence>
<name>A5AZW7_VITVI</name>
<dbReference type="InterPro" id="IPR043502">
    <property type="entry name" value="DNA/RNA_pol_sf"/>
</dbReference>
<organism evidence="3">
    <name type="scientific">Vitis vinifera</name>
    <name type="common">Grape</name>
    <dbReference type="NCBI Taxonomy" id="29760"/>
    <lineage>
        <taxon>Eukaryota</taxon>
        <taxon>Viridiplantae</taxon>
        <taxon>Streptophyta</taxon>
        <taxon>Embryophyta</taxon>
        <taxon>Tracheophyta</taxon>
        <taxon>Spermatophyta</taxon>
        <taxon>Magnoliopsida</taxon>
        <taxon>eudicotyledons</taxon>
        <taxon>Gunneridae</taxon>
        <taxon>Pentapetalae</taxon>
        <taxon>rosids</taxon>
        <taxon>Vitales</taxon>
        <taxon>Vitaceae</taxon>
        <taxon>Viteae</taxon>
        <taxon>Vitis</taxon>
    </lineage>
</organism>
<feature type="region of interest" description="Disordered" evidence="1">
    <location>
        <begin position="1"/>
        <end position="25"/>
    </location>
</feature>
<protein>
    <recommendedName>
        <fullName evidence="2">Reverse transcriptase Ty1/copia-type domain-containing protein</fullName>
    </recommendedName>
</protein>
<dbReference type="SUPFAM" id="SSF56672">
    <property type="entry name" value="DNA/RNA polymerases"/>
    <property type="match status" value="1"/>
</dbReference>
<proteinExistence type="predicted"/>
<feature type="compositionally biased region" description="Polar residues" evidence="1">
    <location>
        <begin position="7"/>
        <end position="25"/>
    </location>
</feature>
<dbReference type="EMBL" id="AM441800">
    <property type="protein sequence ID" value="CAN80634.1"/>
    <property type="molecule type" value="Genomic_DNA"/>
</dbReference>
<gene>
    <name evidence="3" type="ORF">VITISV_010195</name>
</gene>
<feature type="domain" description="Reverse transcriptase Ty1/copia-type" evidence="2">
    <location>
        <begin position="56"/>
        <end position="302"/>
    </location>
</feature>
<dbReference type="PANTHER" id="PTHR11439:SF470">
    <property type="entry name" value="CYSTEINE-RICH RLK (RECEPTOR-LIKE PROTEIN KINASE) 8"/>
    <property type="match status" value="1"/>
</dbReference>
<dbReference type="PANTHER" id="PTHR11439">
    <property type="entry name" value="GAG-POL-RELATED RETROTRANSPOSON"/>
    <property type="match status" value="1"/>
</dbReference>
<sequence>MARGRYTTGSSNRFGTLDSTHSELSQMDNSGSPYFLHNGDHPGLNLVSHHLTDSNYKTWSRAILPPRKCPIGCKWVYKIKYKADGSIERYKARLVAKGFTQQEGVDFMDTFSLVAKLVTAKVLLAFAASHGWYLSQLDVNSAFLHGDLSEEVYMSLPPSYVHEGLNLSANTICHLHKSLYELKQASRQWFSKFSTALLQKGFLKSSSDHSLFVKTYVSTFIALLVYVDDIIIANNNKEEVGKLKCSLDNQFKLKTLEDLKYFLGLEIAWSAWDIFINQRKYALQLLSDAGSLRCKPATTPMEVNLKLSQEKWELLDDPTMYIRLIGRLLYLTITRPNLSYLVNRLSQFLSKPPLSHLQATQHILQYIKAAPSQSVFYPSNSSVQLKAFANFDWPTYPDTRKSVTGFYVFLGDSLVSWKSKK</sequence>
<dbReference type="AlphaFoldDB" id="A5AZW7"/>